<dbReference type="GO" id="GO:0006511">
    <property type="term" value="P:ubiquitin-dependent protein catabolic process"/>
    <property type="evidence" value="ECO:0007669"/>
    <property type="project" value="InterPro"/>
</dbReference>
<dbReference type="Pfam" id="PF00888">
    <property type="entry name" value="Cullin"/>
    <property type="match status" value="1"/>
</dbReference>
<dbReference type="OrthoDB" id="20872at2759"/>
<dbReference type="SUPFAM" id="SSF74788">
    <property type="entry name" value="Cullin repeat-like"/>
    <property type="match status" value="1"/>
</dbReference>
<comment type="similarity">
    <text evidence="1">Belongs to the cullin family.</text>
</comment>
<reference evidence="3 4" key="1">
    <citation type="submission" date="2020-04" db="EMBL/GenBank/DDBJ databases">
        <authorList>
            <person name="Alioto T."/>
            <person name="Alioto T."/>
            <person name="Gomez Garrido J."/>
        </authorList>
    </citation>
    <scope>NUCLEOTIDE SEQUENCE [LARGE SCALE GENOMIC DNA]</scope>
</reference>
<name>A0A8S1DZK5_9INSE</name>
<gene>
    <name evidence="3" type="ORF">CLODIP_2_CD03054</name>
</gene>
<dbReference type="Gene3D" id="1.25.40.20">
    <property type="entry name" value="Ankyrin repeat-containing domain"/>
    <property type="match status" value="1"/>
</dbReference>
<organism evidence="3 4">
    <name type="scientific">Cloeon dipterum</name>
    <dbReference type="NCBI Taxonomy" id="197152"/>
    <lineage>
        <taxon>Eukaryota</taxon>
        <taxon>Metazoa</taxon>
        <taxon>Ecdysozoa</taxon>
        <taxon>Arthropoda</taxon>
        <taxon>Hexapoda</taxon>
        <taxon>Insecta</taxon>
        <taxon>Pterygota</taxon>
        <taxon>Palaeoptera</taxon>
        <taxon>Ephemeroptera</taxon>
        <taxon>Pisciforma</taxon>
        <taxon>Baetidae</taxon>
        <taxon>Cloeon</taxon>
    </lineage>
</organism>
<dbReference type="InterPro" id="IPR001373">
    <property type="entry name" value="Cullin_N"/>
</dbReference>
<dbReference type="InterPro" id="IPR002110">
    <property type="entry name" value="Ankyrin_rpt"/>
</dbReference>
<dbReference type="SUPFAM" id="SSF48403">
    <property type="entry name" value="Ankyrin repeat"/>
    <property type="match status" value="1"/>
</dbReference>
<dbReference type="AlphaFoldDB" id="A0A8S1DZK5"/>
<dbReference type="Proteomes" id="UP000494165">
    <property type="component" value="Unassembled WGS sequence"/>
</dbReference>
<dbReference type="Pfam" id="PF00023">
    <property type="entry name" value="Ank"/>
    <property type="match status" value="1"/>
</dbReference>
<accession>A0A8S1DZK5</accession>
<dbReference type="GO" id="GO:0031625">
    <property type="term" value="F:ubiquitin protein ligase binding"/>
    <property type="evidence" value="ECO:0007669"/>
    <property type="project" value="InterPro"/>
</dbReference>
<dbReference type="Gene3D" id="1.20.1310.10">
    <property type="entry name" value="Cullin Repeats"/>
    <property type="match status" value="1"/>
</dbReference>
<evidence type="ECO:0000256" key="1">
    <source>
        <dbReference type="ARBA" id="ARBA00006019"/>
    </source>
</evidence>
<sequence length="387" mass="43773">MELPSLEEINRMHLGIDRLMEPTNIACENTISEIREIKRRIKEELELKSIASSSTTTHETSDLQDYWDKVVPVATTVLKNPHMISSSSWIDAIQCVYFYNQQTVNVNLTIYYNLFAIIETHASEIKQNLAHGKLLETYCDAWNVYQKVSKLILTLFSHFNKVIVSCNKKNKITGSTSIYLTVDDMVKSAWFDHVLEPIAGDIGILVWLAIKNGEGEVARVQQVVQSFEEVGALDSFDTFFLEELKKQYVSEVKAPFEGMNAANFLNCVLHQVHSGNMFPDSSIRKLQEVLQNMMLAADREMCLFLCEEVGVNPFSSNEMNSNVLHLAAAIEKHGVELIEYFATEKAVDVHQRNVFLETLLHHALDKENLAVAEALLRAGANINFVLA</sequence>
<protein>
    <recommendedName>
        <fullName evidence="2">Cullin N-terminal domain-containing protein</fullName>
    </recommendedName>
</protein>
<proteinExistence type="inferred from homology"/>
<evidence type="ECO:0000313" key="4">
    <source>
        <dbReference type="Proteomes" id="UP000494165"/>
    </source>
</evidence>
<evidence type="ECO:0000313" key="3">
    <source>
        <dbReference type="EMBL" id="CAB3386586.1"/>
    </source>
</evidence>
<dbReference type="InterPro" id="IPR016159">
    <property type="entry name" value="Cullin_repeat-like_dom_sf"/>
</dbReference>
<dbReference type="EMBL" id="CADEPI010000494">
    <property type="protein sequence ID" value="CAB3386586.1"/>
    <property type="molecule type" value="Genomic_DNA"/>
</dbReference>
<dbReference type="SMART" id="SM00248">
    <property type="entry name" value="ANK"/>
    <property type="match status" value="2"/>
</dbReference>
<dbReference type="InterPro" id="IPR036770">
    <property type="entry name" value="Ankyrin_rpt-contain_sf"/>
</dbReference>
<keyword evidence="4" id="KW-1185">Reference proteome</keyword>
<feature type="domain" description="Cullin N-terminal" evidence="2">
    <location>
        <begin position="68"/>
        <end position="297"/>
    </location>
</feature>
<evidence type="ECO:0000259" key="2">
    <source>
        <dbReference type="Pfam" id="PF00888"/>
    </source>
</evidence>
<comment type="caution">
    <text evidence="3">The sequence shown here is derived from an EMBL/GenBank/DDBJ whole genome shotgun (WGS) entry which is preliminary data.</text>
</comment>